<organism evidence="2 3">
    <name type="scientific">Saccharophagus degradans (strain 2-40 / ATCC 43961 / DSM 17024)</name>
    <dbReference type="NCBI Taxonomy" id="203122"/>
    <lineage>
        <taxon>Bacteria</taxon>
        <taxon>Pseudomonadati</taxon>
        <taxon>Pseudomonadota</taxon>
        <taxon>Gammaproteobacteria</taxon>
        <taxon>Cellvibrionales</taxon>
        <taxon>Cellvibrionaceae</taxon>
        <taxon>Saccharophagus</taxon>
    </lineage>
</organism>
<dbReference type="OrthoDB" id="9055506at2"/>
<dbReference type="SUPFAM" id="SSF53756">
    <property type="entry name" value="UDP-Glycosyltransferase/glycogen phosphorylase"/>
    <property type="match status" value="1"/>
</dbReference>
<protein>
    <submittedName>
        <fullName evidence="2">A-glycosyltransferase-like protein</fullName>
    </submittedName>
</protein>
<feature type="domain" description="Glycosyl transferase family 1" evidence="1">
    <location>
        <begin position="239"/>
        <end position="359"/>
    </location>
</feature>
<dbReference type="InterPro" id="IPR001296">
    <property type="entry name" value="Glyco_trans_1"/>
</dbReference>
<dbReference type="eggNOG" id="COG0438">
    <property type="taxonomic scope" value="Bacteria"/>
</dbReference>
<name>Q21IU8_SACD2</name>
<dbReference type="PANTHER" id="PTHR12526:SF630">
    <property type="entry name" value="GLYCOSYLTRANSFERASE"/>
    <property type="match status" value="1"/>
</dbReference>
<dbReference type="GeneID" id="98613793"/>
<dbReference type="RefSeq" id="WP_011468599.1">
    <property type="nucleotide sequence ID" value="NC_007912.1"/>
</dbReference>
<reference evidence="2 3" key="1">
    <citation type="journal article" date="2008" name="PLoS Genet.">
        <title>Complete genome sequence of the complex carbohydrate-degrading marine bacterium, Saccharophagus degradans strain 2-40 T.</title>
        <authorList>
            <person name="Weiner R.M."/>
            <person name="Taylor L.E.II."/>
            <person name="Henrissat B."/>
            <person name="Hauser L."/>
            <person name="Land M."/>
            <person name="Coutinho P.M."/>
            <person name="Rancurel C."/>
            <person name="Saunders E.H."/>
            <person name="Longmire A.G."/>
            <person name="Zhang H."/>
            <person name="Bayer E.A."/>
            <person name="Gilbert H.J."/>
            <person name="Larimer F."/>
            <person name="Zhulin I.B."/>
            <person name="Ekborg N.A."/>
            <person name="Lamed R."/>
            <person name="Richardson P.M."/>
            <person name="Borovok I."/>
            <person name="Hutcheson S."/>
        </authorList>
    </citation>
    <scope>NUCLEOTIDE SEQUENCE [LARGE SCALE GENOMIC DNA]</scope>
    <source>
        <strain evidence="3">2-40 / ATCC 43961 / DSM 17024</strain>
    </source>
</reference>
<evidence type="ECO:0000313" key="2">
    <source>
        <dbReference type="EMBL" id="ABD81381.1"/>
    </source>
</evidence>
<sequence length="391" mass="43843">MKYLHLSLSADKGGAAISAMRLHESMLDNRMDSVFLSLKAGPDSDKVLPRIIFCIQKLYFLFFRLFQCADKKDSIRSFNVLPTGVSRVLNKYNYDVLVVHWVGAELVSLGELSSLKKRVYVVAHDLWWVGGCSHISEKFQAKNRGVMYCFERYSAKIKRELLMSKNVTVIAPSDWMRQKLLDCYYSDSAQFESPEACRLFPTIPNIIPYSILDCPSTLGRVSCGRTVIILGAADVNSWHKGGDLILAFLTMMNRVDCYVKIFGALDKFINDKALLFENVEVLGELSNKSLISCLSEADIYVSLSRVDNLPNVVLEALAVGCYIVGFKVGGMPNIITNNKLGLLSNTIDVGNLVWLIDRVGAGVLQSRAYRRQHVRKTYSPEAVLQQIELLS</sequence>
<evidence type="ECO:0000259" key="1">
    <source>
        <dbReference type="Pfam" id="PF00534"/>
    </source>
</evidence>
<dbReference type="AlphaFoldDB" id="Q21IU8"/>
<dbReference type="HOGENOM" id="CLU_705741_0_0_6"/>
<keyword evidence="2" id="KW-0808">Transferase</keyword>
<dbReference type="Proteomes" id="UP000001947">
    <property type="component" value="Chromosome"/>
</dbReference>
<dbReference type="Gene3D" id="3.40.50.2000">
    <property type="entry name" value="Glycogen Phosphorylase B"/>
    <property type="match status" value="2"/>
</dbReference>
<dbReference type="STRING" id="203122.Sde_2121"/>
<dbReference type="GO" id="GO:1901135">
    <property type="term" value="P:carbohydrate derivative metabolic process"/>
    <property type="evidence" value="ECO:0007669"/>
    <property type="project" value="UniProtKB-ARBA"/>
</dbReference>
<dbReference type="EMBL" id="CP000282">
    <property type="protein sequence ID" value="ABD81381.1"/>
    <property type="molecule type" value="Genomic_DNA"/>
</dbReference>
<evidence type="ECO:0000313" key="3">
    <source>
        <dbReference type="Proteomes" id="UP000001947"/>
    </source>
</evidence>
<gene>
    <name evidence="2" type="ordered locus">Sde_2121</name>
</gene>
<dbReference type="CAZy" id="GT4">
    <property type="family name" value="Glycosyltransferase Family 4"/>
</dbReference>
<dbReference type="KEGG" id="sde:Sde_2121"/>
<dbReference type="GO" id="GO:0016757">
    <property type="term" value="F:glycosyltransferase activity"/>
    <property type="evidence" value="ECO:0007669"/>
    <property type="project" value="InterPro"/>
</dbReference>
<accession>Q21IU8</accession>
<dbReference type="Pfam" id="PF00534">
    <property type="entry name" value="Glycos_transf_1"/>
    <property type="match status" value="1"/>
</dbReference>
<keyword evidence="3" id="KW-1185">Reference proteome</keyword>
<dbReference type="PANTHER" id="PTHR12526">
    <property type="entry name" value="GLYCOSYLTRANSFERASE"/>
    <property type="match status" value="1"/>
</dbReference>
<proteinExistence type="predicted"/>